<keyword evidence="3 4" id="KW-0687">Ribonucleoprotein</keyword>
<dbReference type="Pfam" id="PF00833">
    <property type="entry name" value="Ribosomal_S17e"/>
    <property type="match status" value="1"/>
</dbReference>
<evidence type="ECO:0000256" key="2">
    <source>
        <dbReference type="ARBA" id="ARBA00022980"/>
    </source>
</evidence>
<dbReference type="AlphaFoldDB" id="A0A2R6ADL5"/>
<protein>
    <recommendedName>
        <fullName evidence="4">Small ribosomal subunit protein eS17</fullName>
    </recommendedName>
</protein>
<evidence type="ECO:0000256" key="4">
    <source>
        <dbReference type="HAMAP-Rule" id="MF_00511"/>
    </source>
</evidence>
<dbReference type="InterPro" id="IPR001210">
    <property type="entry name" value="Ribosomal_eS17"/>
</dbReference>
<comment type="similarity">
    <text evidence="1 4">Belongs to the eukaryotic ribosomal protein eS17 family.</text>
</comment>
<accession>A0A2R6ADL5</accession>
<dbReference type="GO" id="GO:1990904">
    <property type="term" value="C:ribonucleoprotein complex"/>
    <property type="evidence" value="ECO:0007669"/>
    <property type="project" value="UniProtKB-KW"/>
</dbReference>
<evidence type="ECO:0000256" key="3">
    <source>
        <dbReference type="ARBA" id="ARBA00023274"/>
    </source>
</evidence>
<sequence length="71" mass="8438">MGRIKTRSIKRVGKQLVENYPELFTKDFRQNKKILVRFLETDSKKTLNKVAGYITRLIKIRESKVEVIEEL</sequence>
<dbReference type="PANTHER" id="PTHR10732">
    <property type="entry name" value="40S RIBOSOMAL PROTEIN S17"/>
    <property type="match status" value="1"/>
</dbReference>
<comment type="caution">
    <text evidence="5">The sequence shown here is derived from an EMBL/GenBank/DDBJ whole genome shotgun (WGS) entry which is preliminary data.</text>
</comment>
<evidence type="ECO:0000313" key="6">
    <source>
        <dbReference type="Proteomes" id="UP000240880"/>
    </source>
</evidence>
<dbReference type="EMBL" id="NEXC01000003">
    <property type="protein sequence ID" value="PSN84474.1"/>
    <property type="molecule type" value="Genomic_DNA"/>
</dbReference>
<name>A0A2R6ADL5_9ARCH</name>
<dbReference type="Proteomes" id="UP000240880">
    <property type="component" value="Unassembled WGS sequence"/>
</dbReference>
<evidence type="ECO:0000256" key="1">
    <source>
        <dbReference type="ARBA" id="ARBA00010444"/>
    </source>
</evidence>
<organism evidence="5 6">
    <name type="scientific">Candidatus Marsarchaeota G1 archaeon OSP_D</name>
    <dbReference type="NCBI Taxonomy" id="1978155"/>
    <lineage>
        <taxon>Archaea</taxon>
        <taxon>Candidatus Marsarchaeota</taxon>
        <taxon>Candidatus Marsarchaeota group 1</taxon>
    </lineage>
</organism>
<gene>
    <name evidence="4" type="primary">rps17e</name>
    <name evidence="5" type="ORF">B9Q01_01055</name>
</gene>
<dbReference type="GO" id="GO:0005840">
    <property type="term" value="C:ribosome"/>
    <property type="evidence" value="ECO:0007669"/>
    <property type="project" value="UniProtKB-KW"/>
</dbReference>
<keyword evidence="2 4" id="KW-0689">Ribosomal protein</keyword>
<dbReference type="PANTHER" id="PTHR10732:SF0">
    <property type="entry name" value="40S RIBOSOMAL PROTEIN S17"/>
    <property type="match status" value="1"/>
</dbReference>
<reference evidence="5 6" key="1">
    <citation type="submission" date="2017-04" db="EMBL/GenBank/DDBJ databases">
        <title>Novel microbial lineages endemic to geothermal iron-oxide mats fill important gaps in the evolutionary history of Archaea.</title>
        <authorList>
            <person name="Jay Z.J."/>
            <person name="Beam J.P."/>
            <person name="Dlakic M."/>
            <person name="Rusch D.B."/>
            <person name="Kozubal M.A."/>
            <person name="Inskeep W.P."/>
        </authorList>
    </citation>
    <scope>NUCLEOTIDE SEQUENCE [LARGE SCALE GENOMIC DNA]</scope>
    <source>
        <strain evidence="5">OSP_D</strain>
    </source>
</reference>
<dbReference type="InterPro" id="IPR036401">
    <property type="entry name" value="Ribosomal_eS17_sf"/>
</dbReference>
<dbReference type="NCBIfam" id="NF002242">
    <property type="entry name" value="PRK01151.1"/>
    <property type="match status" value="1"/>
</dbReference>
<dbReference type="SUPFAM" id="SSF116820">
    <property type="entry name" value="Rps17e-like"/>
    <property type="match status" value="1"/>
</dbReference>
<dbReference type="Gene3D" id="1.10.60.20">
    <property type="entry name" value="Ribosomal protein S17e-like"/>
    <property type="match status" value="1"/>
</dbReference>
<evidence type="ECO:0000313" key="5">
    <source>
        <dbReference type="EMBL" id="PSN84474.1"/>
    </source>
</evidence>
<dbReference type="HAMAP" id="MF_00511">
    <property type="entry name" value="Ribosomal_eS17"/>
    <property type="match status" value="1"/>
</dbReference>
<dbReference type="GO" id="GO:0003735">
    <property type="term" value="F:structural constituent of ribosome"/>
    <property type="evidence" value="ECO:0007669"/>
    <property type="project" value="InterPro"/>
</dbReference>
<proteinExistence type="inferred from homology"/>
<dbReference type="GO" id="GO:0006412">
    <property type="term" value="P:translation"/>
    <property type="evidence" value="ECO:0007669"/>
    <property type="project" value="UniProtKB-UniRule"/>
</dbReference>